<accession>A0A3B6LFM8</accession>
<dbReference type="InterPro" id="IPR009675">
    <property type="entry name" value="TPX2_fam"/>
</dbReference>
<dbReference type="GO" id="GO:0030295">
    <property type="term" value="F:protein kinase activator activity"/>
    <property type="evidence" value="ECO:0000318"/>
    <property type="project" value="GO_Central"/>
</dbReference>
<feature type="domain" description="TPX2 C-terminal" evidence="7">
    <location>
        <begin position="367"/>
        <end position="441"/>
    </location>
</feature>
<dbReference type="GO" id="GO:0060236">
    <property type="term" value="P:regulation of mitotic spindle organization"/>
    <property type="evidence" value="ECO:0007669"/>
    <property type="project" value="InterPro"/>
</dbReference>
<keyword evidence="9" id="KW-1185">Reference proteome</keyword>
<dbReference type="GO" id="GO:0090307">
    <property type="term" value="P:mitotic spindle assembly"/>
    <property type="evidence" value="ECO:0000318"/>
    <property type="project" value="GO_Central"/>
</dbReference>
<feature type="region of interest" description="Disordered" evidence="6">
    <location>
        <begin position="268"/>
        <end position="303"/>
    </location>
</feature>
<organism evidence="8">
    <name type="scientific">Triticum aestivum</name>
    <name type="common">Wheat</name>
    <dbReference type="NCBI Taxonomy" id="4565"/>
    <lineage>
        <taxon>Eukaryota</taxon>
        <taxon>Viridiplantae</taxon>
        <taxon>Streptophyta</taxon>
        <taxon>Embryophyta</taxon>
        <taxon>Tracheophyta</taxon>
        <taxon>Spermatophyta</taxon>
        <taxon>Magnoliopsida</taxon>
        <taxon>Liliopsida</taxon>
        <taxon>Poales</taxon>
        <taxon>Poaceae</taxon>
        <taxon>BOP clade</taxon>
        <taxon>Pooideae</taxon>
        <taxon>Triticodae</taxon>
        <taxon>Triticeae</taxon>
        <taxon>Triticinae</taxon>
        <taxon>Triticum</taxon>
    </lineage>
</organism>
<gene>
    <name evidence="8" type="primary">LOC123115784</name>
</gene>
<dbReference type="Proteomes" id="UP000019116">
    <property type="component" value="Chromosome 5B"/>
</dbReference>
<dbReference type="PANTHER" id="PTHR14326">
    <property type="entry name" value="TARGETING PROTEIN FOR XKLP2"/>
    <property type="match status" value="1"/>
</dbReference>
<dbReference type="Gramene" id="TraesWEE_scaffold_135290_01G000100.1">
    <property type="protein sequence ID" value="TraesWEE_scaffold_135290_01G000100.1"/>
    <property type="gene ID" value="TraesWEE_scaffold_135290_01G000100"/>
</dbReference>
<sequence>MATPAAGRRPRARRPFAAVASLSAARRRVLPRTEGSENVEPLDGMSFKECLRRFNKFSGEAAAAAAAVKPAFVVGTKAVIKNRRSCSTPGSKRPSSSRTPRRKKLEPSSSRNSSTPAPPAAAAPYEAPRAPLWDFSDELCQKKVRARLSSPCDVAAEEEQGQGRRRGEAASRRSAAWSATLEEAMAGIPEHGEGRVRYLVDTFERLLSLSRGDREAQSGGGAGTRRRKKESASVPSSPRKAEEIDMASYPSVASSSDLSYCIIGLPRRNSRSSSGARDEHQVRRCNSAGSSERSSCRKATRPHPFNLRTEQRGRVKEGNFVQMMREMLLEEERLRNPLAQALPWTTEEPENLAKPPTKEPTEPFDVVLHSAVRAVGRSKFDHQIAERNIFLERLELEKERQQKLDEEIEIKLLRKEQVPRAHPMPDFSRPFMPKRSVKPQTVPREPRFHTRPTRHSPKTRS</sequence>
<evidence type="ECO:0000256" key="2">
    <source>
        <dbReference type="ARBA" id="ARBA00005885"/>
    </source>
</evidence>
<evidence type="ECO:0000256" key="3">
    <source>
        <dbReference type="ARBA" id="ARBA00022490"/>
    </source>
</evidence>
<dbReference type="Gramene" id="TraesARI5B03G02866370.1">
    <property type="protein sequence ID" value="TraesARI5B03G02866370.1"/>
    <property type="gene ID" value="TraesARI5B03G02866370"/>
</dbReference>
<comment type="similarity">
    <text evidence="2">Belongs to the TPX2 family.</text>
</comment>
<dbReference type="AlphaFoldDB" id="A0A3B6LFM8"/>
<name>A0A3B6LFM8_WHEAT</name>
<evidence type="ECO:0000256" key="4">
    <source>
        <dbReference type="ARBA" id="ARBA00022701"/>
    </source>
</evidence>
<comment type="subcellular location">
    <subcellularLocation>
        <location evidence="1">Cytoplasm</location>
        <location evidence="1">Cytoskeleton</location>
    </subcellularLocation>
</comment>
<dbReference type="GO" id="GO:0008017">
    <property type="term" value="F:microtubule binding"/>
    <property type="evidence" value="ECO:0000318"/>
    <property type="project" value="GO_Central"/>
</dbReference>
<keyword evidence="4" id="KW-0493">Microtubule</keyword>
<dbReference type="GO" id="GO:0005880">
    <property type="term" value="C:nuclear microtubule"/>
    <property type="evidence" value="ECO:0000318"/>
    <property type="project" value="GO_Central"/>
</dbReference>
<evidence type="ECO:0000259" key="7">
    <source>
        <dbReference type="Pfam" id="PF06886"/>
    </source>
</evidence>
<dbReference type="PANTHER" id="PTHR14326:SF25">
    <property type="entry name" value="OS12G0577000 PROTEIN"/>
    <property type="match status" value="1"/>
</dbReference>
<dbReference type="Gramene" id="TraesNOR5B03G02849800.1">
    <property type="protein sequence ID" value="TraesNOR5B03G02849800.1"/>
    <property type="gene ID" value="TraesNOR5B03G02849800"/>
</dbReference>
<dbReference type="GO" id="GO:0005819">
    <property type="term" value="C:spindle"/>
    <property type="evidence" value="ECO:0007669"/>
    <property type="project" value="InterPro"/>
</dbReference>
<dbReference type="Gramene" id="TraesCLE_scaffold_095711_01G000100.1">
    <property type="protein sequence ID" value="TraesCLE_scaffold_095711_01G000100.1"/>
    <property type="gene ID" value="TraesCLE_scaffold_095711_01G000100"/>
</dbReference>
<dbReference type="KEGG" id="taes:123115784"/>
<dbReference type="Gramene" id="TraesROB_scaffold_120506_01G000100.1">
    <property type="protein sequence ID" value="TraesROB_scaffold_120506_01G000100.1"/>
    <property type="gene ID" value="TraesROB_scaffold_120506_01G000100"/>
</dbReference>
<dbReference type="InterPro" id="IPR027329">
    <property type="entry name" value="TPX2_C"/>
</dbReference>
<dbReference type="RefSeq" id="XP_044392808.1">
    <property type="nucleotide sequence ID" value="XM_044536873.1"/>
</dbReference>
<dbReference type="SMR" id="A0A3B6LFM8"/>
<feature type="region of interest" description="Disordered" evidence="6">
    <location>
        <begin position="416"/>
        <end position="461"/>
    </location>
</feature>
<dbReference type="Gramene" id="TraesMAC5B03G02823950.1">
    <property type="protein sequence ID" value="TraesMAC5B03G02823950.1"/>
    <property type="gene ID" value="TraesMAC5B03G02823950"/>
</dbReference>
<dbReference type="EnsemblPlants" id="TraesCS5B02G082300.1">
    <property type="protein sequence ID" value="TraesCS5B02G082300.1"/>
    <property type="gene ID" value="TraesCS5B02G082300"/>
</dbReference>
<evidence type="ECO:0000256" key="6">
    <source>
        <dbReference type="SAM" id="MobiDB-lite"/>
    </source>
</evidence>
<dbReference type="STRING" id="4565.A0A3B6LFM8"/>
<protein>
    <recommendedName>
        <fullName evidence="7">TPX2 C-terminal domain-containing protein</fullName>
    </recommendedName>
</protein>
<feature type="compositionally biased region" description="Basic and acidic residues" evidence="6">
    <location>
        <begin position="161"/>
        <end position="171"/>
    </location>
</feature>
<reference evidence="8" key="2">
    <citation type="submission" date="2018-10" db="UniProtKB">
        <authorList>
            <consortium name="EnsemblPlants"/>
        </authorList>
    </citation>
    <scope>IDENTIFICATION</scope>
</reference>
<feature type="region of interest" description="Disordered" evidence="6">
    <location>
        <begin position="211"/>
        <end position="248"/>
    </location>
</feature>
<dbReference type="Gramene" id="TraesSTA5B03G02816220.2">
    <property type="protein sequence ID" value="TraesSTA5B03G02816220.2"/>
    <property type="gene ID" value="TraesSTA5B03G02816220"/>
</dbReference>
<dbReference type="Gramene" id="TraesCAD_scaffold_104132_01G000100.1">
    <property type="protein sequence ID" value="TraesCAD_scaffold_104132_01G000100.1"/>
    <property type="gene ID" value="TraesCAD_scaffold_104132_01G000100"/>
</dbReference>
<dbReference type="Gramene" id="TraesCS5B03G0206300.2">
    <property type="protein sequence ID" value="TraesCS5B03G0206300.2.CDS"/>
    <property type="gene ID" value="TraesCS5B03G0206300"/>
</dbReference>
<feature type="compositionally biased region" description="Basic residues" evidence="6">
    <location>
        <begin position="449"/>
        <end position="461"/>
    </location>
</feature>
<evidence type="ECO:0000256" key="1">
    <source>
        <dbReference type="ARBA" id="ARBA00004245"/>
    </source>
</evidence>
<feature type="region of interest" description="Disordered" evidence="6">
    <location>
        <begin position="83"/>
        <end position="124"/>
    </location>
</feature>
<dbReference type="Gramene" id="TraesCS5B02G082300.1">
    <property type="protein sequence ID" value="TraesCS5B02G082300.1"/>
    <property type="gene ID" value="TraesCS5B02G082300"/>
</dbReference>
<keyword evidence="3" id="KW-0963">Cytoplasm</keyword>
<proteinExistence type="inferred from homology"/>
<keyword evidence="5" id="KW-0206">Cytoskeleton</keyword>
<evidence type="ECO:0000256" key="5">
    <source>
        <dbReference type="ARBA" id="ARBA00023212"/>
    </source>
</evidence>
<dbReference type="OMA" id="GSCAKRC"/>
<feature type="region of interest" description="Disordered" evidence="6">
    <location>
        <begin position="150"/>
        <end position="171"/>
    </location>
</feature>
<dbReference type="OrthoDB" id="7677582at2759"/>
<dbReference type="Pfam" id="PF06886">
    <property type="entry name" value="TPX2"/>
    <property type="match status" value="1"/>
</dbReference>
<reference evidence="8" key="1">
    <citation type="submission" date="2018-08" db="EMBL/GenBank/DDBJ databases">
        <authorList>
            <person name="Rossello M."/>
        </authorList>
    </citation>
    <scope>NUCLEOTIDE SEQUENCE [LARGE SCALE GENOMIC DNA]</scope>
    <source>
        <strain evidence="8">cv. Chinese Spring</strain>
    </source>
</reference>
<feature type="compositionally biased region" description="Low complexity" evidence="6">
    <location>
        <begin position="87"/>
        <end position="98"/>
    </location>
</feature>
<evidence type="ECO:0000313" key="8">
    <source>
        <dbReference type="EnsemblPlants" id="TraesCS5B02G082300.1"/>
    </source>
</evidence>
<evidence type="ECO:0000313" key="9">
    <source>
        <dbReference type="Proteomes" id="UP000019116"/>
    </source>
</evidence>
<dbReference type="GeneID" id="123115784"/>